<organism evidence="3 4">
    <name type="scientific">Ramlibacter cellulosilyticus</name>
    <dbReference type="NCBI Taxonomy" id="2764187"/>
    <lineage>
        <taxon>Bacteria</taxon>
        <taxon>Pseudomonadati</taxon>
        <taxon>Pseudomonadota</taxon>
        <taxon>Betaproteobacteria</taxon>
        <taxon>Burkholderiales</taxon>
        <taxon>Comamonadaceae</taxon>
        <taxon>Ramlibacter</taxon>
    </lineage>
</organism>
<dbReference type="CDD" id="cd00156">
    <property type="entry name" value="REC"/>
    <property type="match status" value="1"/>
</dbReference>
<evidence type="ECO:0000259" key="2">
    <source>
        <dbReference type="PROSITE" id="PS50110"/>
    </source>
</evidence>
<dbReference type="InterPro" id="IPR011006">
    <property type="entry name" value="CheY-like_superfamily"/>
</dbReference>
<reference evidence="3" key="1">
    <citation type="submission" date="2020-08" db="EMBL/GenBank/DDBJ databases">
        <title>Ramlibacter sp. USB13 16S ribosomal RNA gene genome sequencing and assembly.</title>
        <authorList>
            <person name="Kang M."/>
        </authorList>
    </citation>
    <scope>NUCLEOTIDE SEQUENCE</scope>
    <source>
        <strain evidence="3">USB13</strain>
    </source>
</reference>
<dbReference type="InterPro" id="IPR001789">
    <property type="entry name" value="Sig_transdc_resp-reg_receiver"/>
</dbReference>
<dbReference type="Gene3D" id="3.40.50.2300">
    <property type="match status" value="1"/>
</dbReference>
<comment type="caution">
    <text evidence="3">The sequence shown here is derived from an EMBL/GenBank/DDBJ whole genome shotgun (WGS) entry which is preliminary data.</text>
</comment>
<feature type="modified residue" description="4-aspartylphosphate" evidence="1">
    <location>
        <position position="57"/>
    </location>
</feature>
<feature type="domain" description="Response regulatory" evidence="2">
    <location>
        <begin position="4"/>
        <end position="123"/>
    </location>
</feature>
<dbReference type="SUPFAM" id="SSF52172">
    <property type="entry name" value="CheY-like"/>
    <property type="match status" value="1"/>
</dbReference>
<dbReference type="PROSITE" id="PS50110">
    <property type="entry name" value="RESPONSE_REGULATORY"/>
    <property type="match status" value="1"/>
</dbReference>
<gene>
    <name evidence="3" type="ORF">H8N03_05435</name>
</gene>
<keyword evidence="4" id="KW-1185">Reference proteome</keyword>
<evidence type="ECO:0000313" key="3">
    <source>
        <dbReference type="EMBL" id="MBC5782375.1"/>
    </source>
</evidence>
<keyword evidence="1" id="KW-0597">Phosphoprotein</keyword>
<dbReference type="RefSeq" id="WP_187075075.1">
    <property type="nucleotide sequence ID" value="NZ_JACORT010000001.1"/>
</dbReference>
<dbReference type="AlphaFoldDB" id="A0A923MN37"/>
<evidence type="ECO:0000256" key="1">
    <source>
        <dbReference type="PROSITE-ProRule" id="PRU00169"/>
    </source>
</evidence>
<dbReference type="EMBL" id="JACORT010000001">
    <property type="protein sequence ID" value="MBC5782375.1"/>
    <property type="molecule type" value="Genomic_DNA"/>
</dbReference>
<dbReference type="GO" id="GO:0000160">
    <property type="term" value="P:phosphorelay signal transduction system"/>
    <property type="evidence" value="ECO:0007669"/>
    <property type="project" value="InterPro"/>
</dbReference>
<evidence type="ECO:0000313" key="4">
    <source>
        <dbReference type="Proteomes" id="UP000608513"/>
    </source>
</evidence>
<accession>A0A923MN37</accession>
<dbReference type="SMART" id="SM00448">
    <property type="entry name" value="REC"/>
    <property type="match status" value="1"/>
</dbReference>
<name>A0A923MN37_9BURK</name>
<protein>
    <submittedName>
        <fullName evidence="3">Response regulator</fullName>
    </submittedName>
</protein>
<dbReference type="Proteomes" id="UP000608513">
    <property type="component" value="Unassembled WGS sequence"/>
</dbReference>
<proteinExistence type="predicted"/>
<sequence length="130" mass="13733">MTVRVFLVEDMKQVQVVLSDLLTGLGDFRLLHATATEAEAKLWLSEHRGGWDLAVVDLVLDQGSGMGVIPAARASAGEGGTVVVFSDYASDGIRAHCLRLGADAVFLKSQMHDFMEFCAELGGLAAAPAA</sequence>